<dbReference type="EMBL" id="LC332918">
    <property type="protein sequence ID" value="BBB16605.1"/>
    <property type="molecule type" value="Genomic_DNA"/>
</dbReference>
<accession>A0A2Z5UZK1</accession>
<dbReference type="Proteomes" id="UP000317522">
    <property type="component" value="Segment"/>
</dbReference>
<reference evidence="1" key="1">
    <citation type="submission" date="2017-10" db="EMBL/GenBank/DDBJ databases">
        <title>Ascovirus isolated from Spodoptera litura (Noctuidae: Lepidoptera) transmitted by generalist endoparasitoid Meteorus pulchricornis (Braconidae: Hymenoptera).</title>
        <authorList>
            <person name="Arai E."/>
            <person name="Ishii K."/>
            <person name="Ishii H."/>
            <person name="Kunimi Y."/>
            <person name="Inoue M.N."/>
            <person name="Makiyama N."/>
            <person name="Sagawa S."/>
            <person name="Nakai M."/>
        </authorList>
    </citation>
    <scope>NUCLEOTIDE SEQUENCE [LARGE SCALE GENOMIC DNA]</scope>
    <source>
        <strain evidence="1">ENT01</strain>
    </source>
</reference>
<evidence type="ECO:0000313" key="1">
    <source>
        <dbReference type="EMBL" id="BBB16605.1"/>
    </source>
</evidence>
<proteinExistence type="predicted"/>
<name>A0A2Z5UZK1_9VIRU</name>
<protein>
    <submittedName>
        <fullName evidence="1">Uncharacterized protein</fullName>
    </submittedName>
</protein>
<organism evidence="1">
    <name type="scientific">Heliothis virescens ascovirus 3j</name>
    <dbReference type="NCBI Taxonomy" id="1561067"/>
    <lineage>
        <taxon>Viruses</taxon>
        <taxon>Varidnaviria</taxon>
        <taxon>Bamfordvirae</taxon>
        <taxon>Nucleocytoviricota</taxon>
        <taxon>Megaviricetes</taxon>
        <taxon>Pimascovirales</taxon>
        <taxon>Pimascovirales incertae sedis</taxon>
        <taxon>Ascoviridae</taxon>
        <taxon>Ascovirus</taxon>
    </lineage>
</organism>
<sequence length="312" mass="36305">MSSKFIYTNKGIRIIKIMSNLKRTAPSITRSLKRTKQRDHDYYCKYYKEAHSYHDKFRVMYRELPVWKIGLHDFSKCAGRLNDVASTLSRIIARLDWCHAKMYNRDHHEVLRVLIGLVLKASSAKSCGFISRDDYSAWLMVELFMENTWRGYACISNKKFANYKSKHRFHEDMSPYGVDGDDGDYDASLEPSTVRIFSSDDFRVVVDIDIKRGVTVVGTMNIDVVSMDDNTDTVTLKLPVCGNVMHFVNEHLNMITTVLCHKYPREIVMDFLPNDYDGDDDDFDSLVECFKIFVNSVQGYCERTKRFGMKFL</sequence>